<gene>
    <name evidence="2" type="ORF">BJY26_000388</name>
</gene>
<organism evidence="2 3">
    <name type="scientific">Spelaeicoccus albus</name>
    <dbReference type="NCBI Taxonomy" id="1280376"/>
    <lineage>
        <taxon>Bacteria</taxon>
        <taxon>Bacillati</taxon>
        <taxon>Actinomycetota</taxon>
        <taxon>Actinomycetes</taxon>
        <taxon>Micrococcales</taxon>
        <taxon>Brevibacteriaceae</taxon>
        <taxon>Spelaeicoccus</taxon>
    </lineage>
</organism>
<name>A0A7Z0A7X0_9MICO</name>
<keyword evidence="3" id="KW-1185">Reference proteome</keyword>
<evidence type="ECO:0000256" key="1">
    <source>
        <dbReference type="SAM" id="MobiDB-lite"/>
    </source>
</evidence>
<feature type="region of interest" description="Disordered" evidence="1">
    <location>
        <begin position="65"/>
        <end position="107"/>
    </location>
</feature>
<dbReference type="EMBL" id="JACBZP010000001">
    <property type="protein sequence ID" value="NYI66082.1"/>
    <property type="molecule type" value="Genomic_DNA"/>
</dbReference>
<feature type="region of interest" description="Disordered" evidence="1">
    <location>
        <begin position="448"/>
        <end position="468"/>
    </location>
</feature>
<evidence type="ECO:0000313" key="3">
    <source>
        <dbReference type="Proteomes" id="UP000539111"/>
    </source>
</evidence>
<feature type="region of interest" description="Disordered" evidence="1">
    <location>
        <begin position="532"/>
        <end position="570"/>
    </location>
</feature>
<sequence>MSEATAGGVTRKTLTGRSARGLLTYEADVPEGKEPPLFSATRHCSSDLPTQILEWKAVRELHGTNGAKRAPKAKYETVDPETGLHASGQKGTHVKEWDGKRNRKRPVRHGEMPTHLRVETDNLMEKESEAVHTIYAAGADLVNPQNIEDCEHFFNLVKAERDELYSGLQEKLWLERNGESGLVHVHVASNATIYRAFTLDGVDYKAGQKMAGELTRVHTIRDRSDQFLDAHPEHGFSQSLARVGTQEYQDAQLRSSQKDYWDAKRRKESAHDQVRRKVYEALVDSNVHDRDTFITTMADLDVDVIETGLRRGKPGKNHDYSYKIAGAKQAVRGKTLGAGCGYNAVGKQLDLKALGHDIELPERKQQTGLAKPLPFEVKPLSGEQHRAYDQMVSDVRELAQREREEQVRLDQHRKSHSSGELLADATGGTPVDLDMPFRDRYLTAEATSTTAHQPTAMSPEPAVEQQPATGVEPLAGQSFEEMVAEVEASLGGDADLLDVDDHSAHEQETPAKVEDLAVKTSDAVDELEGQYMDEQEPETQVQPEPVEPPRFRSKLRDVESGEFQKPRRKLEGLAQLEEDYRGRRPDAEFEQRIADKEGEIRGVGPKFLKHYGHNMDEDLRGQLENRREHQLKTDEANRLDHEHGDRAKYLASRGDLFKLQHADEIREDKWQQRFHAGRVERLRSEQAEGVYNQDTPGARQEFENLKRHVSDRAADIEPTEAQQRVQESKERLRGDRAAAKSRPQDQGMEM</sequence>
<evidence type="ECO:0000313" key="2">
    <source>
        <dbReference type="EMBL" id="NYI66082.1"/>
    </source>
</evidence>
<dbReference type="Proteomes" id="UP000539111">
    <property type="component" value="Unassembled WGS sequence"/>
</dbReference>
<dbReference type="AlphaFoldDB" id="A0A7Z0A7X0"/>
<protein>
    <submittedName>
        <fullName evidence="2">Uncharacterized protein</fullName>
    </submittedName>
</protein>
<feature type="compositionally biased region" description="Basic and acidic residues" evidence="1">
    <location>
        <begin position="547"/>
        <end position="570"/>
    </location>
</feature>
<feature type="compositionally biased region" description="Basic and acidic residues" evidence="1">
    <location>
        <begin position="402"/>
        <end position="412"/>
    </location>
</feature>
<feature type="compositionally biased region" description="Basic and acidic residues" evidence="1">
    <location>
        <begin position="499"/>
        <end position="517"/>
    </location>
</feature>
<proteinExistence type="predicted"/>
<reference evidence="2 3" key="1">
    <citation type="submission" date="2020-07" db="EMBL/GenBank/DDBJ databases">
        <title>Sequencing the genomes of 1000 actinobacteria strains.</title>
        <authorList>
            <person name="Klenk H.-P."/>
        </authorList>
    </citation>
    <scope>NUCLEOTIDE SEQUENCE [LARGE SCALE GENOMIC DNA]</scope>
    <source>
        <strain evidence="2 3">DSM 26341</strain>
    </source>
</reference>
<feature type="region of interest" description="Disordered" evidence="1">
    <location>
        <begin position="402"/>
        <end position="432"/>
    </location>
</feature>
<feature type="region of interest" description="Disordered" evidence="1">
    <location>
        <begin position="709"/>
        <end position="750"/>
    </location>
</feature>
<dbReference type="RefSeq" id="WP_179425196.1">
    <property type="nucleotide sequence ID" value="NZ_JACBZP010000001.1"/>
</dbReference>
<feature type="compositionally biased region" description="Basic and acidic residues" evidence="1">
    <location>
        <begin position="726"/>
        <end position="738"/>
    </location>
</feature>
<comment type="caution">
    <text evidence="2">The sequence shown here is derived from an EMBL/GenBank/DDBJ whole genome shotgun (WGS) entry which is preliminary data.</text>
</comment>
<feature type="region of interest" description="Disordered" evidence="1">
    <location>
        <begin position="495"/>
        <end position="518"/>
    </location>
</feature>
<accession>A0A7Z0A7X0</accession>